<evidence type="ECO:0000313" key="3">
    <source>
        <dbReference type="Proteomes" id="UP001275932"/>
    </source>
</evidence>
<proteinExistence type="predicted"/>
<name>A0ABU4WDP8_9BACT</name>
<feature type="region of interest" description="Disordered" evidence="1">
    <location>
        <begin position="182"/>
        <end position="242"/>
    </location>
</feature>
<sequence length="242" mass="28426">MAKNSGKLKWCKVRLGNDLNWWVSETSDKINWDIDGLSVIDPRQATHILESLSALKEYGLQESIVENAFFTFAIDKKTDKNTVRIVRVTGSVYDDEQYFLLPNNLDDESSPYAEFLDHITSLQIKMLNSTFKFEEKLTIEDLEDEIREKYHNDYMEGKAIHVFPEIMDILEYVPEGYSLDDEEEDFDKEKEDEEDSYDDIDDLPSEDENIEEDETMHWDEDDDDSYSDFGDEDDESFDSDDY</sequence>
<dbReference type="Proteomes" id="UP001275932">
    <property type="component" value="Unassembled WGS sequence"/>
</dbReference>
<accession>A0ABU4WDP8</accession>
<evidence type="ECO:0000313" key="2">
    <source>
        <dbReference type="EMBL" id="MDX8414679.1"/>
    </source>
</evidence>
<dbReference type="RefSeq" id="WP_370396129.1">
    <property type="nucleotide sequence ID" value="NZ_JALBUT010000001.1"/>
</dbReference>
<evidence type="ECO:0000256" key="1">
    <source>
        <dbReference type="SAM" id="MobiDB-lite"/>
    </source>
</evidence>
<protein>
    <submittedName>
        <fullName evidence="2">Uncharacterized protein</fullName>
    </submittedName>
</protein>
<comment type="caution">
    <text evidence="2">The sequence shown here is derived from an EMBL/GenBank/DDBJ whole genome shotgun (WGS) entry which is preliminary data.</text>
</comment>
<dbReference type="EMBL" id="JALBUT010000001">
    <property type="protein sequence ID" value="MDX8414679.1"/>
    <property type="molecule type" value="Genomic_DNA"/>
</dbReference>
<keyword evidence="3" id="KW-1185">Reference proteome</keyword>
<organism evidence="2 3">
    <name type="scientific">Intestinicryptomonas porci</name>
    <dbReference type="NCBI Taxonomy" id="2926320"/>
    <lineage>
        <taxon>Bacteria</taxon>
        <taxon>Pseudomonadati</taxon>
        <taxon>Verrucomicrobiota</taxon>
        <taxon>Opitutia</taxon>
        <taxon>Opitutales</taxon>
        <taxon>Intestinicryptomonaceae</taxon>
        <taxon>Intestinicryptomonas</taxon>
    </lineage>
</organism>
<gene>
    <name evidence="2" type="ORF">MOX91_00570</name>
</gene>
<reference evidence="2 3" key="1">
    <citation type="submission" date="2022-03" db="EMBL/GenBank/DDBJ databases">
        <title>Novel taxa within the pig intestine.</title>
        <authorList>
            <person name="Wylensek D."/>
            <person name="Bishof K."/>
            <person name="Afrizal A."/>
            <person name="Clavel T."/>
        </authorList>
    </citation>
    <scope>NUCLEOTIDE SEQUENCE [LARGE SCALE GENOMIC DNA]</scope>
    <source>
        <strain evidence="2 3">CLA-KB-P66</strain>
    </source>
</reference>